<comment type="similarity">
    <text evidence="8">Belongs to the two pore domain potassium channel (TC 1.A.1.8) family.</text>
</comment>
<organism evidence="11 12">
    <name type="scientific">Acaromyces ingoldii</name>
    <dbReference type="NCBI Taxonomy" id="215250"/>
    <lineage>
        <taxon>Eukaryota</taxon>
        <taxon>Fungi</taxon>
        <taxon>Dikarya</taxon>
        <taxon>Basidiomycota</taxon>
        <taxon>Ustilaginomycotina</taxon>
        <taxon>Exobasidiomycetes</taxon>
        <taxon>Exobasidiales</taxon>
        <taxon>Cryptobasidiaceae</taxon>
        <taxon>Acaromyces</taxon>
    </lineage>
</organism>
<sequence>MKKDDEDSRLASFAAYTPLVAALLAPMSTLYDIPALSQPWYAFNGAALPDPRASLVLSGVSLAMSVIANSLLVLRFSVHVARLWRFATRLSTLAWVIKTCIGIANLITFGALARNGPGYSYLEGFWCAILSVVISGIISTLLVFQFLFHFNRSPDATIRFQGRTFIVSELILFGLIALEALIFSKIEGWTYLEGIYFSVVALLSIGFGDFSPSKTSTKILLFPFAIAGIALLSNQVSLIVKASSARRKRRRQRFARLLDTRRHANLEQSHPETLEGEARRLHRLVQDEENASELADLLWSAVALVVFWLLGALIYRYMESWTYGNALYFNYVFFLTIGFGDYSPETPVGRVVFVLWALLAVPIMTNFVVQAIQSIVGCLSPPRCLLTTHTSHAGHALLQVPHLDDAREAHRATGPRAPVL</sequence>
<dbReference type="GO" id="GO:0015271">
    <property type="term" value="F:outward rectifier potassium channel activity"/>
    <property type="evidence" value="ECO:0007669"/>
    <property type="project" value="TreeGrafter"/>
</dbReference>
<keyword evidence="6 9" id="KW-0472">Membrane</keyword>
<keyword evidence="7 8" id="KW-0407">Ion channel</keyword>
<dbReference type="EMBL" id="KZ819644">
    <property type="protein sequence ID" value="PWN86532.1"/>
    <property type="molecule type" value="Genomic_DNA"/>
</dbReference>
<keyword evidence="4 9" id="KW-1133">Transmembrane helix</keyword>
<feature type="transmembrane region" description="Helical" evidence="9">
    <location>
        <begin position="189"/>
        <end position="207"/>
    </location>
</feature>
<evidence type="ECO:0000259" key="10">
    <source>
        <dbReference type="Pfam" id="PF07885"/>
    </source>
</evidence>
<feature type="transmembrane region" description="Helical" evidence="9">
    <location>
        <begin position="125"/>
        <end position="148"/>
    </location>
</feature>
<comment type="subcellular location">
    <subcellularLocation>
        <location evidence="1">Membrane</location>
        <topology evidence="1">Multi-pass membrane protein</topology>
    </subcellularLocation>
</comment>
<feature type="transmembrane region" description="Helical" evidence="9">
    <location>
        <begin position="351"/>
        <end position="369"/>
    </location>
</feature>
<evidence type="ECO:0000313" key="11">
    <source>
        <dbReference type="EMBL" id="PWN86532.1"/>
    </source>
</evidence>
<evidence type="ECO:0000256" key="6">
    <source>
        <dbReference type="ARBA" id="ARBA00023136"/>
    </source>
</evidence>
<dbReference type="Pfam" id="PF07885">
    <property type="entry name" value="Ion_trans_2"/>
    <property type="match status" value="2"/>
</dbReference>
<feature type="transmembrane region" description="Helical" evidence="9">
    <location>
        <begin position="160"/>
        <end position="183"/>
    </location>
</feature>
<feature type="transmembrane region" description="Helical" evidence="9">
    <location>
        <begin position="95"/>
        <end position="113"/>
    </location>
</feature>
<dbReference type="RefSeq" id="XP_025373730.1">
    <property type="nucleotide sequence ID" value="XM_025522994.1"/>
</dbReference>
<evidence type="ECO:0000256" key="9">
    <source>
        <dbReference type="SAM" id="Phobius"/>
    </source>
</evidence>
<protein>
    <submittedName>
        <fullName evidence="11">Voltage-gated potassium channel</fullName>
    </submittedName>
</protein>
<keyword evidence="5 8" id="KW-0406">Ion transport</keyword>
<dbReference type="GO" id="GO:0030322">
    <property type="term" value="P:stabilization of membrane potential"/>
    <property type="evidence" value="ECO:0007669"/>
    <property type="project" value="TreeGrafter"/>
</dbReference>
<accession>A0A316YB14</accession>
<proteinExistence type="inferred from homology"/>
<keyword evidence="2 8" id="KW-0813">Transport</keyword>
<name>A0A316YB14_9BASI</name>
<gene>
    <name evidence="11" type="ORF">FA10DRAFT_270094</name>
</gene>
<feature type="domain" description="Potassium channel" evidence="10">
    <location>
        <begin position="173"/>
        <end position="241"/>
    </location>
</feature>
<feature type="transmembrane region" description="Helical" evidence="9">
    <location>
        <begin position="53"/>
        <end position="74"/>
    </location>
</feature>
<dbReference type="Gene3D" id="1.10.287.70">
    <property type="match status" value="2"/>
</dbReference>
<dbReference type="PANTHER" id="PTHR11003:SF345">
    <property type="entry name" value="TWIK FAMILY OF POTASSIUM CHANNELS PROTEIN 18"/>
    <property type="match status" value="1"/>
</dbReference>
<dbReference type="AlphaFoldDB" id="A0A316YB14"/>
<dbReference type="InParanoid" id="A0A316YB14"/>
<feature type="transmembrane region" description="Helical" evidence="9">
    <location>
        <begin position="297"/>
        <end position="315"/>
    </location>
</feature>
<dbReference type="GO" id="GO:0005886">
    <property type="term" value="C:plasma membrane"/>
    <property type="evidence" value="ECO:0007669"/>
    <property type="project" value="TreeGrafter"/>
</dbReference>
<evidence type="ECO:0000256" key="2">
    <source>
        <dbReference type="ARBA" id="ARBA00022448"/>
    </source>
</evidence>
<evidence type="ECO:0000313" key="12">
    <source>
        <dbReference type="Proteomes" id="UP000245768"/>
    </source>
</evidence>
<evidence type="ECO:0000256" key="5">
    <source>
        <dbReference type="ARBA" id="ARBA00023065"/>
    </source>
</evidence>
<dbReference type="PANTHER" id="PTHR11003">
    <property type="entry name" value="POTASSIUM CHANNEL, SUBFAMILY K"/>
    <property type="match status" value="1"/>
</dbReference>
<feature type="transmembrane region" description="Helical" evidence="9">
    <location>
        <begin position="219"/>
        <end position="240"/>
    </location>
</feature>
<dbReference type="InterPro" id="IPR003280">
    <property type="entry name" value="2pore_dom_K_chnl"/>
</dbReference>
<evidence type="ECO:0000256" key="4">
    <source>
        <dbReference type="ARBA" id="ARBA00022989"/>
    </source>
</evidence>
<reference evidence="11 12" key="1">
    <citation type="journal article" date="2018" name="Mol. Biol. Evol.">
        <title>Broad Genomic Sampling Reveals a Smut Pathogenic Ancestry of the Fungal Clade Ustilaginomycotina.</title>
        <authorList>
            <person name="Kijpornyongpan T."/>
            <person name="Mondo S.J."/>
            <person name="Barry K."/>
            <person name="Sandor L."/>
            <person name="Lee J."/>
            <person name="Lipzen A."/>
            <person name="Pangilinan J."/>
            <person name="LaButti K."/>
            <person name="Hainaut M."/>
            <person name="Henrissat B."/>
            <person name="Grigoriev I.V."/>
            <person name="Spatafora J.W."/>
            <person name="Aime M.C."/>
        </authorList>
    </citation>
    <scope>NUCLEOTIDE SEQUENCE [LARGE SCALE GENOMIC DNA]</scope>
    <source>
        <strain evidence="11 12">MCA 4198</strain>
    </source>
</reference>
<evidence type="ECO:0000256" key="7">
    <source>
        <dbReference type="ARBA" id="ARBA00023303"/>
    </source>
</evidence>
<evidence type="ECO:0000256" key="1">
    <source>
        <dbReference type="ARBA" id="ARBA00004141"/>
    </source>
</evidence>
<keyword evidence="12" id="KW-1185">Reference proteome</keyword>
<evidence type="ECO:0000256" key="3">
    <source>
        <dbReference type="ARBA" id="ARBA00022692"/>
    </source>
</evidence>
<dbReference type="InterPro" id="IPR013099">
    <property type="entry name" value="K_chnl_dom"/>
</dbReference>
<keyword evidence="3 8" id="KW-0812">Transmembrane</keyword>
<dbReference type="GO" id="GO:0022841">
    <property type="term" value="F:potassium ion leak channel activity"/>
    <property type="evidence" value="ECO:0007669"/>
    <property type="project" value="TreeGrafter"/>
</dbReference>
<feature type="transmembrane region" description="Helical" evidence="9">
    <location>
        <begin position="12"/>
        <end position="33"/>
    </location>
</feature>
<dbReference type="SUPFAM" id="SSF81324">
    <property type="entry name" value="Voltage-gated potassium channels"/>
    <property type="match status" value="2"/>
</dbReference>
<feature type="transmembrane region" description="Helical" evidence="9">
    <location>
        <begin position="322"/>
        <end position="339"/>
    </location>
</feature>
<dbReference type="GeneID" id="37044910"/>
<dbReference type="PRINTS" id="PR01333">
    <property type="entry name" value="2POREKCHANEL"/>
</dbReference>
<dbReference type="OrthoDB" id="297496at2759"/>
<evidence type="ECO:0000256" key="8">
    <source>
        <dbReference type="RuleBase" id="RU003857"/>
    </source>
</evidence>
<dbReference type="STRING" id="215250.A0A316YB14"/>
<dbReference type="Proteomes" id="UP000245768">
    <property type="component" value="Unassembled WGS sequence"/>
</dbReference>
<feature type="domain" description="Potassium channel" evidence="10">
    <location>
        <begin position="304"/>
        <end position="371"/>
    </location>
</feature>